<gene>
    <name evidence="2" type="primary">P0436D06.23</name>
</gene>
<dbReference type="EMBL" id="AP003054">
    <property type="protein sequence ID" value="BAD73116.1"/>
    <property type="molecule type" value="Genomic_DNA"/>
</dbReference>
<keyword evidence="1" id="KW-0812">Transmembrane</keyword>
<feature type="transmembrane region" description="Helical" evidence="1">
    <location>
        <begin position="20"/>
        <end position="39"/>
    </location>
</feature>
<sequence length="156" mass="16867">MILTKESSPSAPPPLPPTLAVDVSVVVGLLTAILLALALPLPHLHQALQAPLPGRGARCRRAGPRVPAVVVFVQAVPLQPEQLCRGSAPVFRFGDMGDAARRGEGPDDRMRRVPRRVRHRRAAPRPVPVPACVPPRLHRRVADDALRVPGVPPQRR</sequence>
<proteinExistence type="predicted"/>
<keyword evidence="1" id="KW-1133">Transmembrane helix</keyword>
<keyword evidence="1" id="KW-0472">Membrane</keyword>
<organism evidence="2">
    <name type="scientific">Oryza sativa subsp. japonica</name>
    <name type="common">Rice</name>
    <dbReference type="NCBI Taxonomy" id="39947"/>
    <lineage>
        <taxon>Eukaryota</taxon>
        <taxon>Viridiplantae</taxon>
        <taxon>Streptophyta</taxon>
        <taxon>Embryophyta</taxon>
        <taxon>Tracheophyta</taxon>
        <taxon>Spermatophyta</taxon>
        <taxon>Magnoliopsida</taxon>
        <taxon>Liliopsida</taxon>
        <taxon>Poales</taxon>
        <taxon>Poaceae</taxon>
        <taxon>BOP clade</taxon>
        <taxon>Oryzoideae</taxon>
        <taxon>Oryzeae</taxon>
        <taxon>Oryzinae</taxon>
        <taxon>Oryza</taxon>
        <taxon>Oryza sativa</taxon>
    </lineage>
</organism>
<dbReference type="AlphaFoldDB" id="Q5QN83"/>
<accession>Q5QN83</accession>
<evidence type="ECO:0000256" key="1">
    <source>
        <dbReference type="SAM" id="Phobius"/>
    </source>
</evidence>
<protein>
    <submittedName>
        <fullName evidence="2">Uncharacterized protein P0436D06.23</fullName>
    </submittedName>
</protein>
<reference evidence="2" key="1">
    <citation type="journal article" date="2002" name="Nature">
        <title>The genome sequence and structure of rice chromosome 1.</title>
        <authorList>
            <person name="Sasaki T."/>
            <person name="Matsumoto T."/>
            <person name="Yamamoto K."/>
            <person name="Sakata K."/>
            <person name="Baba T."/>
            <person name="Katayose Y."/>
            <person name="Wu J."/>
            <person name="Niimura Y."/>
            <person name="Cheng Z."/>
            <person name="Nagamura Y."/>
            <person name="Antonio B.A."/>
            <person name="Kanamori H."/>
            <person name="Hosokawa S."/>
            <person name="Masukawa M."/>
            <person name="Arikawa K."/>
            <person name="Chiden Y."/>
            <person name="Hayashi M."/>
            <person name="Okamoto M."/>
            <person name="Ando T."/>
            <person name="Aoki H."/>
            <person name="Arita K."/>
            <person name="Hamada M."/>
            <person name="Harada C."/>
            <person name="Hijishita S."/>
            <person name="Honda M."/>
            <person name="Ichikawa Y."/>
            <person name="Idonuma A."/>
            <person name="Iijima M."/>
            <person name="Ikeda M."/>
            <person name="Ikeno M."/>
            <person name="Itoh S."/>
            <person name="Itoh T."/>
            <person name="Itoh Y."/>
            <person name="Itoh Y."/>
            <person name="Iwabuchi A."/>
            <person name="Kamiya K."/>
            <person name="Karasawa W."/>
            <person name="Katagiri S."/>
            <person name="Kikuta A."/>
            <person name="Kobayashi N."/>
            <person name="Kono I."/>
            <person name="Machita K."/>
            <person name="Maehara T."/>
            <person name="Mizuno H."/>
            <person name="Mizubayashi T."/>
            <person name="Mukai Y."/>
            <person name="Nagasaki H."/>
            <person name="Nakashima M."/>
            <person name="Nakama Y."/>
            <person name="Nakamichi Y."/>
            <person name="Nakamura M."/>
            <person name="Namiki N."/>
            <person name="Negishi M."/>
            <person name="Ohta I."/>
            <person name="Ono N."/>
            <person name="Saji S."/>
            <person name="Sakai K."/>
            <person name="Shibata M."/>
            <person name="Shimokawa T."/>
            <person name="Shomura A."/>
            <person name="Song J."/>
            <person name="Takazaki Y."/>
            <person name="Terasawa K."/>
            <person name="Tsuji K."/>
            <person name="Waki K."/>
            <person name="Yamagata H."/>
            <person name="Yamane H."/>
            <person name="Yoshiki S."/>
            <person name="Yoshihara R."/>
            <person name="Yukawa K."/>
            <person name="Zhong H."/>
            <person name="Iwama H."/>
            <person name="Endo T."/>
            <person name="Ito H."/>
            <person name="Hahn J.H."/>
            <person name="Kim H.I."/>
            <person name="Eun M.Y."/>
            <person name="Yano M."/>
            <person name="Jiang J."/>
            <person name="Gojobori T."/>
        </authorList>
    </citation>
    <scope>NUCLEOTIDE SEQUENCE [LARGE SCALE GENOMIC DNA]</scope>
</reference>
<dbReference type="Proteomes" id="UP000817658">
    <property type="component" value="Chromosome 1"/>
</dbReference>
<name>Q5QN83_ORYSJ</name>
<evidence type="ECO:0000313" key="2">
    <source>
        <dbReference type="EMBL" id="BAD73116.1"/>
    </source>
</evidence>